<proteinExistence type="predicted"/>
<accession>A0A9N8RS13</accession>
<reference evidence="1" key="1">
    <citation type="submission" date="2021-03" db="EMBL/GenBank/DDBJ databases">
        <authorList>
            <person name="Alouane T."/>
            <person name="Langin T."/>
            <person name="Bonhomme L."/>
        </authorList>
    </citation>
    <scope>NUCLEOTIDE SEQUENCE</scope>
    <source>
        <strain evidence="1">MDC_Fg202</strain>
    </source>
</reference>
<dbReference type="AlphaFoldDB" id="A0A9N8RS13"/>
<sequence>MSLMDRDEGIVLQQYHLETTKHYPIKRIQVSFDDKKIAVHSEITAWLFDVQTVLANLPKKTYGHILDDGVTIASHERVTMIEIENPIAEVITTLGIRNARDGEVNCMALSPDGQLFAYDDWPGSGQYPSSISIWHLNSGSLRFRNDISDKIHFIAISPSAGSRDLWIAVGMLSKLLVWDVNTTQFHCSIDFSYMGKYPAKVFFSGSRMGVLWGPFPEFGRYFTDLFICYNINTGRRLSQLDFPPSSSKDPHCKYFNTNTTSRNGAYYVVSSVNP</sequence>
<dbReference type="SUPFAM" id="SSF82171">
    <property type="entry name" value="DPP6 N-terminal domain-like"/>
    <property type="match status" value="1"/>
</dbReference>
<organism evidence="1 2">
    <name type="scientific">Gibberella zeae</name>
    <name type="common">Wheat head blight fungus</name>
    <name type="synonym">Fusarium graminearum</name>
    <dbReference type="NCBI Taxonomy" id="5518"/>
    <lineage>
        <taxon>Eukaryota</taxon>
        <taxon>Fungi</taxon>
        <taxon>Dikarya</taxon>
        <taxon>Ascomycota</taxon>
        <taxon>Pezizomycotina</taxon>
        <taxon>Sordariomycetes</taxon>
        <taxon>Hypocreomycetidae</taxon>
        <taxon>Hypocreales</taxon>
        <taxon>Nectriaceae</taxon>
        <taxon>Fusarium</taxon>
    </lineage>
</organism>
<dbReference type="EMBL" id="CAJPIJ010000228">
    <property type="protein sequence ID" value="CAG2010651.1"/>
    <property type="molecule type" value="Genomic_DNA"/>
</dbReference>
<name>A0A9N8RS13_GIBZA</name>
<evidence type="ECO:0000313" key="1">
    <source>
        <dbReference type="EMBL" id="CAG2010651.1"/>
    </source>
</evidence>
<evidence type="ECO:0000313" key="2">
    <source>
        <dbReference type="Proteomes" id="UP000746612"/>
    </source>
</evidence>
<dbReference type="InterPro" id="IPR015943">
    <property type="entry name" value="WD40/YVTN_repeat-like_dom_sf"/>
</dbReference>
<dbReference type="Proteomes" id="UP000746612">
    <property type="component" value="Unassembled WGS sequence"/>
</dbReference>
<comment type="caution">
    <text evidence="1">The sequence shown here is derived from an EMBL/GenBank/DDBJ whole genome shotgun (WGS) entry which is preliminary data.</text>
</comment>
<protein>
    <submittedName>
        <fullName evidence="1">Uncharacterized protein</fullName>
    </submittedName>
</protein>
<dbReference type="Gene3D" id="2.130.10.10">
    <property type="entry name" value="YVTN repeat-like/Quinoprotein amine dehydrogenase"/>
    <property type="match status" value="1"/>
</dbReference>
<gene>
    <name evidence="1" type="ORF">MDCFG202_LOCUS599215</name>
</gene>